<dbReference type="AlphaFoldDB" id="A0A512E351"/>
<keyword evidence="3" id="KW-1185">Reference proteome</keyword>
<name>A0A512E351_9PROT</name>
<comment type="caution">
    <text evidence="2">The sequence shown here is derived from an EMBL/GenBank/DDBJ whole genome shotgun (WGS) entry which is preliminary data.</text>
</comment>
<dbReference type="SUPFAM" id="SSF46785">
    <property type="entry name" value="Winged helix' DNA-binding domain"/>
    <property type="match status" value="1"/>
</dbReference>
<protein>
    <submittedName>
        <fullName evidence="2">Uncharacterized protein</fullName>
    </submittedName>
</protein>
<feature type="compositionally biased region" description="Basic residues" evidence="1">
    <location>
        <begin position="297"/>
        <end position="306"/>
    </location>
</feature>
<feature type="region of interest" description="Disordered" evidence="1">
    <location>
        <begin position="287"/>
        <end position="307"/>
    </location>
</feature>
<proteinExistence type="predicted"/>
<evidence type="ECO:0000313" key="3">
    <source>
        <dbReference type="Proteomes" id="UP000321523"/>
    </source>
</evidence>
<sequence length="369" mass="41476">MNKALAKPLHLIKATGAVEIKANEDLPLSARRLFDHLLAHAYPRMKEVWDKAQRAGEIARLQAQEAHESPIEQERSVRKTMRKVLADGQEHAIPMVAIRRYAAEARDGYEDDNSFRLKTALTGLQRVLVQFDYLQSDGTKWESTQLLGPSRIEDGVLHYTFQLPLMEKLIEPALYSYISLRVVYQCDSKYTLILYQVLKRYADRNAAEPYWQISAAELRDLLGCSDKLKDWKDFRRTALNPAIEEIGQIAEFSVDLSEVRQGRGRGGGKVISVVFYIRKKGTTEAAETARALDRPKGQRRAARKKPLNSEAQAALAFLNSADSSKRIAWAKRAEALGVKVPVAAAARENLARWVPSVASAIVEEEGLHP</sequence>
<dbReference type="OrthoDB" id="7337829at2"/>
<evidence type="ECO:0000256" key="1">
    <source>
        <dbReference type="SAM" id="MobiDB-lite"/>
    </source>
</evidence>
<dbReference type="Gene3D" id="1.10.10.10">
    <property type="entry name" value="Winged helix-like DNA-binding domain superfamily/Winged helix DNA-binding domain"/>
    <property type="match status" value="1"/>
</dbReference>
<gene>
    <name evidence="2" type="ORF">SAE02_72960</name>
</gene>
<dbReference type="InterPro" id="IPR036390">
    <property type="entry name" value="WH_DNA-bd_sf"/>
</dbReference>
<dbReference type="Pfam" id="PF21205">
    <property type="entry name" value="Rep3_C"/>
    <property type="match status" value="1"/>
</dbReference>
<reference evidence="2 3" key="1">
    <citation type="submission" date="2019-07" db="EMBL/GenBank/DDBJ databases">
        <title>Whole genome shotgun sequence of Skermanella aerolata NBRC 106429.</title>
        <authorList>
            <person name="Hosoyama A."/>
            <person name="Uohara A."/>
            <person name="Ohji S."/>
            <person name="Ichikawa N."/>
        </authorList>
    </citation>
    <scope>NUCLEOTIDE SEQUENCE [LARGE SCALE GENOMIC DNA]</scope>
    <source>
        <strain evidence="2 3">NBRC 106429</strain>
    </source>
</reference>
<dbReference type="Proteomes" id="UP000321523">
    <property type="component" value="Unassembled WGS sequence"/>
</dbReference>
<dbReference type="RefSeq" id="WP_044436892.1">
    <property type="nucleotide sequence ID" value="NZ_BJYZ01000064.1"/>
</dbReference>
<dbReference type="InterPro" id="IPR036388">
    <property type="entry name" value="WH-like_DNA-bd_sf"/>
</dbReference>
<organism evidence="2 3">
    <name type="scientific">Skermanella aerolata</name>
    <dbReference type="NCBI Taxonomy" id="393310"/>
    <lineage>
        <taxon>Bacteria</taxon>
        <taxon>Pseudomonadati</taxon>
        <taxon>Pseudomonadota</taxon>
        <taxon>Alphaproteobacteria</taxon>
        <taxon>Rhodospirillales</taxon>
        <taxon>Azospirillaceae</taxon>
        <taxon>Skermanella</taxon>
    </lineage>
</organism>
<accession>A0A512E351</accession>
<dbReference type="EMBL" id="BJYZ01000064">
    <property type="protein sequence ID" value="GEO43148.1"/>
    <property type="molecule type" value="Genomic_DNA"/>
</dbReference>
<evidence type="ECO:0000313" key="2">
    <source>
        <dbReference type="EMBL" id="GEO43148.1"/>
    </source>
</evidence>